<dbReference type="RefSeq" id="WP_160344752.1">
    <property type="nucleotide sequence ID" value="NZ_JAOAKZ010000007.1"/>
</dbReference>
<dbReference type="InterPro" id="IPR007421">
    <property type="entry name" value="Schlafen_AlbA_2_dom"/>
</dbReference>
<evidence type="ECO:0000259" key="1">
    <source>
        <dbReference type="Pfam" id="PF04326"/>
    </source>
</evidence>
<dbReference type="Pfam" id="PF04326">
    <property type="entry name" value="SLFN_AlbA_2"/>
    <property type="match status" value="1"/>
</dbReference>
<dbReference type="InterPro" id="IPR036390">
    <property type="entry name" value="WH_DNA-bd_sf"/>
</dbReference>
<evidence type="ECO:0000313" key="3">
    <source>
        <dbReference type="Proteomes" id="UP000463388"/>
    </source>
</evidence>
<dbReference type="Proteomes" id="UP000463388">
    <property type="component" value="Unassembled WGS sequence"/>
</dbReference>
<comment type="caution">
    <text evidence="2">The sequence shown here is derived from an EMBL/GenBank/DDBJ whole genome shotgun (WGS) entry which is preliminary data.</text>
</comment>
<dbReference type="InterPro" id="IPR038475">
    <property type="entry name" value="RecG_C_sf"/>
</dbReference>
<dbReference type="SUPFAM" id="SSF46785">
    <property type="entry name" value="Winged helix' DNA-binding domain"/>
    <property type="match status" value="2"/>
</dbReference>
<dbReference type="Gene3D" id="1.10.10.10">
    <property type="entry name" value="Winged helix-like DNA-binding domain superfamily/Winged helix DNA-binding domain"/>
    <property type="match status" value="2"/>
</dbReference>
<gene>
    <name evidence="2" type="ORF">GKZ27_02260</name>
</gene>
<keyword evidence="3" id="KW-1185">Reference proteome</keyword>
<dbReference type="EMBL" id="WSRR01000003">
    <property type="protein sequence ID" value="MVX60291.1"/>
    <property type="molecule type" value="Genomic_DNA"/>
</dbReference>
<dbReference type="Pfam" id="PF13749">
    <property type="entry name" value="HATPase_c_4"/>
    <property type="match status" value="1"/>
</dbReference>
<dbReference type="InterPro" id="IPR038461">
    <property type="entry name" value="Schlafen_AlbA_2_dom_sf"/>
</dbReference>
<name>A0A6N8JK74_9ACTN</name>
<dbReference type="Gene3D" id="3.30.565.60">
    <property type="match status" value="1"/>
</dbReference>
<dbReference type="PANTHER" id="PTHR30595">
    <property type="entry name" value="GLPR-RELATED TRANSCRIPTIONAL REPRESSOR"/>
    <property type="match status" value="1"/>
</dbReference>
<accession>A0A6N8JK74</accession>
<proteinExistence type="predicted"/>
<evidence type="ECO:0000313" key="2">
    <source>
        <dbReference type="EMBL" id="MVX60291.1"/>
    </source>
</evidence>
<reference evidence="2 3" key="1">
    <citation type="submission" date="2019-12" db="EMBL/GenBank/DDBJ databases">
        <title>Microbes associate with the intestines of laboratory mice.</title>
        <authorList>
            <person name="Navarre W."/>
            <person name="Wong E."/>
        </authorList>
    </citation>
    <scope>NUCLEOTIDE SEQUENCE [LARGE SCALE GENOMIC DNA]</scope>
    <source>
        <strain evidence="2 3">NM66_B29</strain>
    </source>
</reference>
<dbReference type="Gene3D" id="3.30.950.30">
    <property type="entry name" value="Schlafen, AAA domain"/>
    <property type="match status" value="1"/>
</dbReference>
<dbReference type="InterPro" id="IPR036388">
    <property type="entry name" value="WH-like_DNA-bd_sf"/>
</dbReference>
<dbReference type="PANTHER" id="PTHR30595:SF6">
    <property type="entry name" value="SCHLAFEN ALBA-2 DOMAIN-CONTAINING PROTEIN"/>
    <property type="match status" value="1"/>
</dbReference>
<sequence length="548" mass="60911">MEIPSKESVSDEFKSDRKTISDNVIVEEVVALANTKGGRLFIGVEDDGTITGAQETHRDPVSMLALISNKTVPPISARAELLDGSFPVMRIDVPQSVSVVATSGGKILRRKVKADGSPETAPMYPHEISSRLSDLGRLDFSEQPLPDASRDDFSAIEREHLRQLVQKNPNSDQSILGLSDEELERALRLTVKVNERDVPTLTGLLLIGKEESIKRLVPTYEGAFQVLQGTDIKVNSSYRQPLLYTIEKIAESIEPWNPSTEISYGLFTEATPLFDRRSIREALVNAFGHRDYSMLGRVVVQIDDGGLQVSNPGGFIEGISVKNLLTAEPRGRNPCLMDALKRVGLAERTGRGIDRIFEGCLLYGKPLPDYSATSTASVSLFIPRSEPDRQFVSLLAEEAGRRGHPLPLQSLMVLDKLKRERRCAFEELGSDLDIPSSRLRQTVEALVEAGLVEASGTGRNRSYVLGRKVYRRGDKAKEYVRQTDVDRVRYPEMILKLARHQGRVTTADVMELLHLDQNAAYYEITKLVKQGYLGGVRKGRNSHYVVLK</sequence>
<dbReference type="AlphaFoldDB" id="A0A6N8JK74"/>
<organism evidence="2 3">
    <name type="scientific">Adlercreutzia mucosicola</name>
    <dbReference type="NCBI Taxonomy" id="580026"/>
    <lineage>
        <taxon>Bacteria</taxon>
        <taxon>Bacillati</taxon>
        <taxon>Actinomycetota</taxon>
        <taxon>Coriobacteriia</taxon>
        <taxon>Eggerthellales</taxon>
        <taxon>Eggerthellaceae</taxon>
        <taxon>Adlercreutzia</taxon>
    </lineage>
</organism>
<dbReference type="OrthoDB" id="3175437at2"/>
<protein>
    <submittedName>
        <fullName evidence="2">AAA family ATPase</fullName>
    </submittedName>
</protein>
<feature type="domain" description="Schlafen AlbA-2" evidence="1">
    <location>
        <begin position="12"/>
        <end position="110"/>
    </location>
</feature>